<feature type="region of interest" description="Disordered" evidence="1">
    <location>
        <begin position="436"/>
        <end position="483"/>
    </location>
</feature>
<comment type="caution">
    <text evidence="4">The sequence shown here is derived from an EMBL/GenBank/DDBJ whole genome shotgun (WGS) entry which is preliminary data.</text>
</comment>
<evidence type="ECO:0008006" key="6">
    <source>
        <dbReference type="Google" id="ProtNLM"/>
    </source>
</evidence>
<dbReference type="Proteomes" id="UP000230002">
    <property type="component" value="Unassembled WGS sequence"/>
</dbReference>
<evidence type="ECO:0000313" key="5">
    <source>
        <dbReference type="Proteomes" id="UP000230002"/>
    </source>
</evidence>
<dbReference type="AlphaFoldDB" id="A0A2G8S6M9"/>
<feature type="transmembrane region" description="Helical" evidence="2">
    <location>
        <begin position="36"/>
        <end position="55"/>
    </location>
</feature>
<feature type="region of interest" description="Disordered" evidence="1">
    <location>
        <begin position="352"/>
        <end position="381"/>
    </location>
</feature>
<feature type="compositionally biased region" description="Acidic residues" evidence="1">
    <location>
        <begin position="457"/>
        <end position="469"/>
    </location>
</feature>
<keyword evidence="3" id="KW-0732">Signal</keyword>
<reference evidence="4 5" key="1">
    <citation type="journal article" date="2015" name="Sci. Rep.">
        <title>Chromosome-level genome map provides insights into diverse defense mechanisms in the medicinal fungus Ganoderma sinense.</title>
        <authorList>
            <person name="Zhu Y."/>
            <person name="Xu J."/>
            <person name="Sun C."/>
            <person name="Zhou S."/>
            <person name="Xu H."/>
            <person name="Nelson D.R."/>
            <person name="Qian J."/>
            <person name="Song J."/>
            <person name="Luo H."/>
            <person name="Xiang L."/>
            <person name="Li Y."/>
            <person name="Xu Z."/>
            <person name="Ji A."/>
            <person name="Wang L."/>
            <person name="Lu S."/>
            <person name="Hayward A."/>
            <person name="Sun W."/>
            <person name="Li X."/>
            <person name="Schwartz D.C."/>
            <person name="Wang Y."/>
            <person name="Chen S."/>
        </authorList>
    </citation>
    <scope>NUCLEOTIDE SEQUENCE [LARGE SCALE GENOMIC DNA]</scope>
    <source>
        <strain evidence="4 5">ZZ0214-1</strain>
    </source>
</reference>
<evidence type="ECO:0000256" key="2">
    <source>
        <dbReference type="SAM" id="Phobius"/>
    </source>
</evidence>
<feature type="compositionally biased region" description="Basic and acidic residues" evidence="1">
    <location>
        <begin position="436"/>
        <end position="447"/>
    </location>
</feature>
<evidence type="ECO:0000256" key="1">
    <source>
        <dbReference type="SAM" id="MobiDB-lite"/>
    </source>
</evidence>
<evidence type="ECO:0000313" key="4">
    <source>
        <dbReference type="EMBL" id="PIL29394.1"/>
    </source>
</evidence>
<feature type="chain" id="PRO_5013936809" description="Transporter" evidence="3">
    <location>
        <begin position="21"/>
        <end position="581"/>
    </location>
</feature>
<dbReference type="OrthoDB" id="2753667at2759"/>
<protein>
    <recommendedName>
        <fullName evidence="6">Transporter</fullName>
    </recommendedName>
</protein>
<proteinExistence type="predicted"/>
<accession>A0A2G8S6M9</accession>
<keyword evidence="2" id="KW-0812">Transmembrane</keyword>
<name>A0A2G8S6M9_9APHY</name>
<keyword evidence="5" id="KW-1185">Reference proteome</keyword>
<feature type="compositionally biased region" description="Polar residues" evidence="1">
    <location>
        <begin position="369"/>
        <end position="381"/>
    </location>
</feature>
<keyword evidence="2" id="KW-1133">Transmembrane helix</keyword>
<evidence type="ECO:0000256" key="3">
    <source>
        <dbReference type="SAM" id="SignalP"/>
    </source>
</evidence>
<sequence>MDSPTAAFLVLFLSLPPVFALPLRDPSFSPPSFQLLPFLIALLPLPILAALKYFYLRFRRGQSIHAVPHSLPSHPSPFYLALNPYLIGLFGSPHWETTISCRIHASFPLPLPNPPPIPPFFHPHSSQSDKSTANTTLVSSLSRKSRSIPFLLSCSSLPLTPLRSSAPSHPLVPPSIHVSSSLSPTLMQIMAPVLNSSYDLSSLIPPNPLRPPNDHSNPISLPTTHSSLFFGTSLNVSPTPTVPFIFLPKQLPPSPTPSIHSIPPSPASLSLAVFHSPLASRIPVPKPVYTPSLRPESCVVLPHDWPTSQEIALLDSAVLNPPTDGPLPPRSTVSNALDPRLKPTRPLAILKSPRSLAGSPSPLDGSLASPRSSPLISQRSPCMTPSPALSFLRVSQCEEWDLADLQDLNGRLDVDAISRVLGLGLGLGLPVADSVNNHDLDESEHASSSHSGSAAESENEGASDFDLPFDEQPNSAGSIKSPGWDHREGDLATFLGISLQMHVHGQPLSVIPEETSSEMGSSVGEDDDDLLAGLGTSVADSYDEKAGVEDTICNARSASFVWDGSWREGESIARLSVGVAC</sequence>
<dbReference type="EMBL" id="AYKW01000023">
    <property type="protein sequence ID" value="PIL29394.1"/>
    <property type="molecule type" value="Genomic_DNA"/>
</dbReference>
<feature type="region of interest" description="Disordered" evidence="1">
    <location>
        <begin position="319"/>
        <end position="339"/>
    </location>
</feature>
<organism evidence="4 5">
    <name type="scientific">Ganoderma sinense ZZ0214-1</name>
    <dbReference type="NCBI Taxonomy" id="1077348"/>
    <lineage>
        <taxon>Eukaryota</taxon>
        <taxon>Fungi</taxon>
        <taxon>Dikarya</taxon>
        <taxon>Basidiomycota</taxon>
        <taxon>Agaricomycotina</taxon>
        <taxon>Agaricomycetes</taxon>
        <taxon>Polyporales</taxon>
        <taxon>Polyporaceae</taxon>
        <taxon>Ganoderma</taxon>
    </lineage>
</organism>
<keyword evidence="2" id="KW-0472">Membrane</keyword>
<gene>
    <name evidence="4" type="ORF">GSI_09446</name>
</gene>
<feature type="signal peptide" evidence="3">
    <location>
        <begin position="1"/>
        <end position="20"/>
    </location>
</feature>